<protein>
    <recommendedName>
        <fullName evidence="3">Alpha/beta hydrolase</fullName>
    </recommendedName>
</protein>
<evidence type="ECO:0000313" key="1">
    <source>
        <dbReference type="EMBL" id="SIN82788.1"/>
    </source>
</evidence>
<evidence type="ECO:0008006" key="3">
    <source>
        <dbReference type="Google" id="ProtNLM"/>
    </source>
</evidence>
<dbReference type="OrthoDB" id="7303283at2"/>
<dbReference type="Pfam" id="PF05990">
    <property type="entry name" value="DUF900"/>
    <property type="match status" value="1"/>
</dbReference>
<dbReference type="EMBL" id="FSRL01000001">
    <property type="protein sequence ID" value="SIN82788.1"/>
    <property type="molecule type" value="Genomic_DNA"/>
</dbReference>
<keyword evidence="2" id="KW-1185">Reference proteome</keyword>
<sequence length="305" mass="32001">MVPMPLTHANADGNRLADPAGTVSRLRSALAETAPDAPLAIMVHGLSYSPGQPARCPHRKLYGPTCPEAWGRRLGTGTAGSPVALGFGWESRGSIWRAYGRAPEAGRALAELVEVAAALAPSRRITLIAHSLGARVALQALRHLAPGTAHRAILLAACEFRAPAAHALDCAAGAALDVLNVTARQNRAFDLLMEYGFAPGRRGCTTLARGMAGRARWCDLDLSCAEARATLSRLGHPVAAPQAWVCHGATYLTPGLFSLYRAALSDASLLPRLRAALPAPAPRRMAANLVRLATFALPAGNRTPS</sequence>
<dbReference type="SUPFAM" id="SSF53474">
    <property type="entry name" value="alpha/beta-Hydrolases"/>
    <property type="match status" value="1"/>
</dbReference>
<organism evidence="1 2">
    <name type="scientific">Vannielia litorea</name>
    <dbReference type="NCBI Taxonomy" id="1217970"/>
    <lineage>
        <taxon>Bacteria</taxon>
        <taxon>Pseudomonadati</taxon>
        <taxon>Pseudomonadota</taxon>
        <taxon>Alphaproteobacteria</taxon>
        <taxon>Rhodobacterales</taxon>
        <taxon>Paracoccaceae</taxon>
        <taxon>Vannielia</taxon>
    </lineage>
</organism>
<dbReference type="InterPro" id="IPR029058">
    <property type="entry name" value="AB_hydrolase_fold"/>
</dbReference>
<dbReference type="Gene3D" id="3.40.50.1820">
    <property type="entry name" value="alpha/beta hydrolase"/>
    <property type="match status" value="1"/>
</dbReference>
<evidence type="ECO:0000313" key="2">
    <source>
        <dbReference type="Proteomes" id="UP000184932"/>
    </source>
</evidence>
<dbReference type="AlphaFoldDB" id="A0A1N6EIF5"/>
<dbReference type="Proteomes" id="UP000184932">
    <property type="component" value="Unassembled WGS sequence"/>
</dbReference>
<gene>
    <name evidence="1" type="ORF">SAMN05444002_0820</name>
</gene>
<name>A0A1N6EIF5_9RHOB</name>
<dbReference type="STRING" id="1217970.SAMN05444002_0820"/>
<proteinExistence type="predicted"/>
<accession>A0A1N6EIF5</accession>
<reference evidence="2" key="1">
    <citation type="submission" date="2016-11" db="EMBL/GenBank/DDBJ databases">
        <authorList>
            <person name="Varghese N."/>
            <person name="Submissions S."/>
        </authorList>
    </citation>
    <scope>NUCLEOTIDE SEQUENCE [LARGE SCALE GENOMIC DNA]</scope>
    <source>
        <strain evidence="2">DSM 29440</strain>
    </source>
</reference>
<dbReference type="InterPro" id="IPR010297">
    <property type="entry name" value="DUF900_hydrolase"/>
</dbReference>